<feature type="region of interest" description="Disordered" evidence="9">
    <location>
        <begin position="107"/>
        <end position="127"/>
    </location>
</feature>
<evidence type="ECO:0000313" key="12">
    <source>
        <dbReference type="Proteomes" id="UP001597058"/>
    </source>
</evidence>
<evidence type="ECO:0000256" key="2">
    <source>
        <dbReference type="ARBA" id="ARBA00022475"/>
    </source>
</evidence>
<feature type="compositionally biased region" description="Low complexity" evidence="9">
    <location>
        <begin position="216"/>
        <end position="228"/>
    </location>
</feature>
<name>A0ABW3XRV0_9ACTN</name>
<dbReference type="GO" id="GO:0016301">
    <property type="term" value="F:kinase activity"/>
    <property type="evidence" value="ECO:0007669"/>
    <property type="project" value="UniProtKB-KW"/>
</dbReference>
<proteinExistence type="predicted"/>
<dbReference type="RefSeq" id="WP_381330202.1">
    <property type="nucleotide sequence ID" value="NZ_JBHTMM010000077.1"/>
</dbReference>
<evidence type="ECO:0000256" key="1">
    <source>
        <dbReference type="ARBA" id="ARBA00004651"/>
    </source>
</evidence>
<comment type="caution">
    <text evidence="11">The sequence shown here is derived from an EMBL/GenBank/DDBJ whole genome shotgun (WGS) entry which is preliminary data.</text>
</comment>
<dbReference type="PANTHER" id="PTHR24421">
    <property type="entry name" value="NITRATE/NITRITE SENSOR PROTEIN NARX-RELATED"/>
    <property type="match status" value="1"/>
</dbReference>
<evidence type="ECO:0000256" key="4">
    <source>
        <dbReference type="ARBA" id="ARBA00022692"/>
    </source>
</evidence>
<dbReference type="InterPro" id="IPR050482">
    <property type="entry name" value="Sensor_HK_TwoCompSys"/>
</dbReference>
<dbReference type="InterPro" id="IPR011712">
    <property type="entry name" value="Sig_transdc_His_kin_sub3_dim/P"/>
</dbReference>
<reference evidence="12" key="1">
    <citation type="journal article" date="2019" name="Int. J. Syst. Evol. Microbiol.">
        <title>The Global Catalogue of Microorganisms (GCM) 10K type strain sequencing project: providing services to taxonomists for standard genome sequencing and annotation.</title>
        <authorList>
            <consortium name="The Broad Institute Genomics Platform"/>
            <consortium name="The Broad Institute Genome Sequencing Center for Infectious Disease"/>
            <person name="Wu L."/>
            <person name="Ma J."/>
        </authorList>
    </citation>
    <scope>NUCLEOTIDE SEQUENCE [LARGE SCALE GENOMIC DNA]</scope>
    <source>
        <strain evidence="12">CGMCC 4.7020</strain>
    </source>
</reference>
<keyword evidence="5 11" id="KW-0418">Kinase</keyword>
<feature type="domain" description="Signal transduction histidine kinase subgroup 3 dimerisation and phosphoacceptor" evidence="10">
    <location>
        <begin position="189"/>
        <end position="225"/>
    </location>
</feature>
<dbReference type="Gene3D" id="1.20.5.1930">
    <property type="match status" value="1"/>
</dbReference>
<evidence type="ECO:0000256" key="8">
    <source>
        <dbReference type="ARBA" id="ARBA00023136"/>
    </source>
</evidence>
<keyword evidence="3" id="KW-0808">Transferase</keyword>
<evidence type="ECO:0000256" key="9">
    <source>
        <dbReference type="SAM" id="MobiDB-lite"/>
    </source>
</evidence>
<dbReference type="InterPro" id="IPR036890">
    <property type="entry name" value="HATPase_C_sf"/>
</dbReference>
<evidence type="ECO:0000256" key="7">
    <source>
        <dbReference type="ARBA" id="ARBA00023012"/>
    </source>
</evidence>
<keyword evidence="7" id="KW-0902">Two-component regulatory system</keyword>
<keyword evidence="12" id="KW-1185">Reference proteome</keyword>
<comment type="subcellular location">
    <subcellularLocation>
        <location evidence="1">Cell membrane</location>
        <topology evidence="1">Multi-pass membrane protein</topology>
    </subcellularLocation>
</comment>
<keyword evidence="8" id="KW-0472">Membrane</keyword>
<sequence>MSSTTAPATVPPAVSVPGGVPVVGSGFGEALHEGLVRAASRMSPRHGPATGPAGDALGTWETDTVLARFAARLPDVLAPAEAEVPALRGTLTEFARTVLVRAAETAPATSAPPAADDPPAPVAPPSASPHQVAAAVALLLECALLHVLEHGIAHRESVLPRAVAVVRRLGEVVRDGGEGVWSGDDGRGERRRLARQLHDELGGALSTARLSLEAARTTAATKATPTAAMSDASGTRATLDPLASPGSPTTAQPPAAHLAAHLAAAQRALAEADRQNQAVIGGLRHRAALPPLREALEAFLAGPRPHAGLGIRTSVEVVGDERTLSERYREEAFLALREALRDRLARSGARRVDTVVRVTRRWLYAKVTDDGHGAAAGSAEALRSLTDRIDDLGGRTRVTPGTPTGTLLEIHLPLRRHP</sequence>
<evidence type="ECO:0000256" key="3">
    <source>
        <dbReference type="ARBA" id="ARBA00022679"/>
    </source>
</evidence>
<evidence type="ECO:0000313" key="11">
    <source>
        <dbReference type="EMBL" id="MFD1311380.1"/>
    </source>
</evidence>
<evidence type="ECO:0000256" key="6">
    <source>
        <dbReference type="ARBA" id="ARBA00022989"/>
    </source>
</evidence>
<keyword evidence="4" id="KW-0812">Transmembrane</keyword>
<gene>
    <name evidence="11" type="ORF">ACFQ5X_36945</name>
</gene>
<keyword evidence="2" id="KW-1003">Cell membrane</keyword>
<dbReference type="EMBL" id="JBHTMM010000077">
    <property type="protein sequence ID" value="MFD1311380.1"/>
    <property type="molecule type" value="Genomic_DNA"/>
</dbReference>
<keyword evidence="6" id="KW-1133">Transmembrane helix</keyword>
<feature type="region of interest" description="Disordered" evidence="9">
    <location>
        <begin position="216"/>
        <end position="255"/>
    </location>
</feature>
<organism evidence="11 12">
    <name type="scientific">Streptomyces kaempferi</name>
    <dbReference type="NCBI Taxonomy" id="333725"/>
    <lineage>
        <taxon>Bacteria</taxon>
        <taxon>Bacillati</taxon>
        <taxon>Actinomycetota</taxon>
        <taxon>Actinomycetes</taxon>
        <taxon>Kitasatosporales</taxon>
        <taxon>Streptomycetaceae</taxon>
        <taxon>Streptomyces</taxon>
    </lineage>
</organism>
<accession>A0ABW3XRV0</accession>
<protein>
    <submittedName>
        <fullName evidence="11">Sensor histidine kinase</fullName>
    </submittedName>
</protein>
<evidence type="ECO:0000256" key="5">
    <source>
        <dbReference type="ARBA" id="ARBA00022777"/>
    </source>
</evidence>
<dbReference type="PANTHER" id="PTHR24421:SF37">
    <property type="entry name" value="SENSOR HISTIDINE KINASE NARS"/>
    <property type="match status" value="1"/>
</dbReference>
<feature type="compositionally biased region" description="Pro residues" evidence="9">
    <location>
        <begin position="115"/>
        <end position="127"/>
    </location>
</feature>
<dbReference type="Gene3D" id="3.30.565.10">
    <property type="entry name" value="Histidine kinase-like ATPase, C-terminal domain"/>
    <property type="match status" value="1"/>
</dbReference>
<dbReference type="Proteomes" id="UP001597058">
    <property type="component" value="Unassembled WGS sequence"/>
</dbReference>
<evidence type="ECO:0000259" key="10">
    <source>
        <dbReference type="Pfam" id="PF07730"/>
    </source>
</evidence>
<dbReference type="Pfam" id="PF07730">
    <property type="entry name" value="HisKA_3"/>
    <property type="match status" value="1"/>
</dbReference>